<evidence type="ECO:0000313" key="2">
    <source>
        <dbReference type="EMBL" id="TCK26191.1"/>
    </source>
</evidence>
<dbReference type="OrthoDB" id="4244884at2"/>
<protein>
    <submittedName>
        <fullName evidence="2">Uncharacterized protein DUF742</fullName>
    </submittedName>
</protein>
<sequence>MTEPDRGADRHRPGGDGAPRSPVRPYALTGGRTAHADLPPETVVAATVQDRPPGSGHSPEATRILELCRPWRSVAELSALLRLPLGVVKVLVQDLDRDGAVHLHHPSHAGEDTDQLERALRELRKRI</sequence>
<gene>
    <name evidence="2" type="ORF">EV378_2020</name>
</gene>
<proteinExistence type="predicted"/>
<keyword evidence="3" id="KW-1185">Reference proteome</keyword>
<dbReference type="InterPro" id="IPR007995">
    <property type="entry name" value="DUF742"/>
</dbReference>
<organism evidence="2 3">
    <name type="scientific">Pseudonocardia endophytica</name>
    <dbReference type="NCBI Taxonomy" id="401976"/>
    <lineage>
        <taxon>Bacteria</taxon>
        <taxon>Bacillati</taxon>
        <taxon>Actinomycetota</taxon>
        <taxon>Actinomycetes</taxon>
        <taxon>Pseudonocardiales</taxon>
        <taxon>Pseudonocardiaceae</taxon>
        <taxon>Pseudonocardia</taxon>
    </lineage>
</organism>
<feature type="region of interest" description="Disordered" evidence="1">
    <location>
        <begin position="1"/>
        <end position="39"/>
    </location>
</feature>
<dbReference type="PANTHER" id="PTHR36221:SF1">
    <property type="entry name" value="DUF742 DOMAIN-CONTAINING PROTEIN"/>
    <property type="match status" value="1"/>
</dbReference>
<dbReference type="PANTHER" id="PTHR36221">
    <property type="entry name" value="DUF742 DOMAIN-CONTAINING PROTEIN"/>
    <property type="match status" value="1"/>
</dbReference>
<dbReference type="EMBL" id="SMFZ01000001">
    <property type="protein sequence ID" value="TCK26191.1"/>
    <property type="molecule type" value="Genomic_DNA"/>
</dbReference>
<comment type="caution">
    <text evidence="2">The sequence shown here is derived from an EMBL/GenBank/DDBJ whole genome shotgun (WGS) entry which is preliminary data.</text>
</comment>
<feature type="compositionally biased region" description="Basic and acidic residues" evidence="1">
    <location>
        <begin position="1"/>
        <end position="14"/>
    </location>
</feature>
<reference evidence="2 3" key="1">
    <citation type="submission" date="2019-03" db="EMBL/GenBank/DDBJ databases">
        <title>Sequencing the genomes of 1000 actinobacteria strains.</title>
        <authorList>
            <person name="Klenk H.-P."/>
        </authorList>
    </citation>
    <scope>NUCLEOTIDE SEQUENCE [LARGE SCALE GENOMIC DNA]</scope>
    <source>
        <strain evidence="2 3">DSM 44969</strain>
    </source>
</reference>
<dbReference type="Proteomes" id="UP000295560">
    <property type="component" value="Unassembled WGS sequence"/>
</dbReference>
<accession>A0A4R1HXI5</accession>
<name>A0A4R1HXI5_PSEEN</name>
<evidence type="ECO:0000313" key="3">
    <source>
        <dbReference type="Proteomes" id="UP000295560"/>
    </source>
</evidence>
<dbReference type="RefSeq" id="WP_132423067.1">
    <property type="nucleotide sequence ID" value="NZ_SMFZ01000001.1"/>
</dbReference>
<evidence type="ECO:0000256" key="1">
    <source>
        <dbReference type="SAM" id="MobiDB-lite"/>
    </source>
</evidence>
<dbReference type="Pfam" id="PF05331">
    <property type="entry name" value="DUF742"/>
    <property type="match status" value="1"/>
</dbReference>
<dbReference type="AlphaFoldDB" id="A0A4R1HXI5"/>